<evidence type="ECO:0000313" key="1">
    <source>
        <dbReference type="EMBL" id="GAA1619718.1"/>
    </source>
</evidence>
<reference evidence="1 2" key="1">
    <citation type="journal article" date="2019" name="Int. J. Syst. Evol. Microbiol.">
        <title>The Global Catalogue of Microorganisms (GCM) 10K type strain sequencing project: providing services to taxonomists for standard genome sequencing and annotation.</title>
        <authorList>
            <consortium name="The Broad Institute Genomics Platform"/>
            <consortium name="The Broad Institute Genome Sequencing Center for Infectious Disease"/>
            <person name="Wu L."/>
            <person name="Ma J."/>
        </authorList>
    </citation>
    <scope>NUCLEOTIDE SEQUENCE [LARGE SCALE GENOMIC DNA]</scope>
    <source>
        <strain evidence="1 2">JCM 14306</strain>
    </source>
</reference>
<protein>
    <submittedName>
        <fullName evidence="1">Uncharacterized protein</fullName>
    </submittedName>
</protein>
<gene>
    <name evidence="1" type="ORF">GCM10009744_03030</name>
</gene>
<organism evidence="1 2">
    <name type="scientific">Kribbella alba</name>
    <dbReference type="NCBI Taxonomy" id="190197"/>
    <lineage>
        <taxon>Bacteria</taxon>
        <taxon>Bacillati</taxon>
        <taxon>Actinomycetota</taxon>
        <taxon>Actinomycetes</taxon>
        <taxon>Propionibacteriales</taxon>
        <taxon>Kribbellaceae</taxon>
        <taxon>Kribbella</taxon>
    </lineage>
</organism>
<proteinExistence type="predicted"/>
<dbReference type="Proteomes" id="UP001501319">
    <property type="component" value="Unassembled WGS sequence"/>
</dbReference>
<comment type="caution">
    <text evidence="1">The sequence shown here is derived from an EMBL/GenBank/DDBJ whole genome shotgun (WGS) entry which is preliminary data.</text>
</comment>
<sequence>MASGSSREVGWIAACRARESDGAGRSNLVVMGGVVIALHGAGQRASHTARDWADALELGYALVSVESSQLMSPMYRSWPDQESAAEGIAWAAQLATLARSSAYPASTRPRP</sequence>
<accession>A0ABN2EVZ1</accession>
<name>A0ABN2EVZ1_9ACTN</name>
<dbReference type="EMBL" id="BAAANE010000001">
    <property type="protein sequence ID" value="GAA1619718.1"/>
    <property type="molecule type" value="Genomic_DNA"/>
</dbReference>
<keyword evidence="2" id="KW-1185">Reference proteome</keyword>
<evidence type="ECO:0000313" key="2">
    <source>
        <dbReference type="Proteomes" id="UP001501319"/>
    </source>
</evidence>